<dbReference type="AlphaFoldDB" id="A0A8H6CQD1"/>
<gene>
    <name evidence="10" type="ORF">HO173_012147</name>
</gene>
<feature type="transmembrane region" description="Helical" evidence="8">
    <location>
        <begin position="94"/>
        <end position="112"/>
    </location>
</feature>
<keyword evidence="6 8" id="KW-0472">Membrane</keyword>
<name>A0A8H6CQD1_9LECA</name>
<dbReference type="SUPFAM" id="SSF103473">
    <property type="entry name" value="MFS general substrate transporter"/>
    <property type="match status" value="1"/>
</dbReference>
<keyword evidence="4 8" id="KW-0812">Transmembrane</keyword>
<evidence type="ECO:0000259" key="9">
    <source>
        <dbReference type="PROSITE" id="PS50850"/>
    </source>
</evidence>
<reference evidence="10 11" key="1">
    <citation type="journal article" date="2020" name="Genomics">
        <title>Complete, high-quality genomes from long-read metagenomic sequencing of two wolf lichen thalli reveals enigmatic genome architecture.</title>
        <authorList>
            <person name="McKenzie S.K."/>
            <person name="Walston R.F."/>
            <person name="Allen J.L."/>
        </authorList>
    </citation>
    <scope>NUCLEOTIDE SEQUENCE [LARGE SCALE GENOMIC DNA]</scope>
    <source>
        <strain evidence="10">WasteWater2</strain>
    </source>
</reference>
<keyword evidence="5 8" id="KW-1133">Transmembrane helix</keyword>
<feature type="domain" description="Major facilitator superfamily (MFS) profile" evidence="9">
    <location>
        <begin position="21"/>
        <end position="470"/>
    </location>
</feature>
<dbReference type="Gene3D" id="1.20.1250.20">
    <property type="entry name" value="MFS general substrate transporter like domains"/>
    <property type="match status" value="1"/>
</dbReference>
<evidence type="ECO:0000256" key="3">
    <source>
        <dbReference type="ARBA" id="ARBA00022448"/>
    </source>
</evidence>
<dbReference type="OrthoDB" id="5086884at2759"/>
<comment type="similarity">
    <text evidence="2">Belongs to the major facilitator superfamily. Vesicular transporter family.</text>
</comment>
<dbReference type="Pfam" id="PF07690">
    <property type="entry name" value="MFS_1"/>
    <property type="match status" value="1"/>
</dbReference>
<dbReference type="CDD" id="cd17325">
    <property type="entry name" value="MFS_MdtG_SLC18_like"/>
    <property type="match status" value="1"/>
</dbReference>
<dbReference type="GO" id="GO:0022857">
    <property type="term" value="F:transmembrane transporter activity"/>
    <property type="evidence" value="ECO:0007669"/>
    <property type="project" value="InterPro"/>
</dbReference>
<dbReference type="PRINTS" id="PR01035">
    <property type="entry name" value="TCRTETA"/>
</dbReference>
<dbReference type="PANTHER" id="PTHR23506:SF23">
    <property type="entry name" value="GH10249P"/>
    <property type="match status" value="1"/>
</dbReference>
<feature type="region of interest" description="Disordered" evidence="7">
    <location>
        <begin position="218"/>
        <end position="265"/>
    </location>
</feature>
<protein>
    <recommendedName>
        <fullName evidence="9">Major facilitator superfamily (MFS) profile domain-containing protein</fullName>
    </recommendedName>
</protein>
<evidence type="ECO:0000313" key="11">
    <source>
        <dbReference type="Proteomes" id="UP000578531"/>
    </source>
</evidence>
<keyword evidence="11" id="KW-1185">Reference proteome</keyword>
<feature type="transmembrane region" description="Helical" evidence="8">
    <location>
        <begin position="411"/>
        <end position="435"/>
    </location>
</feature>
<dbReference type="EMBL" id="JACCJC010000084">
    <property type="protein sequence ID" value="KAF6227618.1"/>
    <property type="molecule type" value="Genomic_DNA"/>
</dbReference>
<organism evidence="10 11">
    <name type="scientific">Letharia columbiana</name>
    <dbReference type="NCBI Taxonomy" id="112416"/>
    <lineage>
        <taxon>Eukaryota</taxon>
        <taxon>Fungi</taxon>
        <taxon>Dikarya</taxon>
        <taxon>Ascomycota</taxon>
        <taxon>Pezizomycotina</taxon>
        <taxon>Lecanoromycetes</taxon>
        <taxon>OSLEUM clade</taxon>
        <taxon>Lecanoromycetidae</taxon>
        <taxon>Lecanorales</taxon>
        <taxon>Lecanorineae</taxon>
        <taxon>Parmeliaceae</taxon>
        <taxon>Letharia</taxon>
    </lineage>
</organism>
<evidence type="ECO:0000256" key="5">
    <source>
        <dbReference type="ARBA" id="ARBA00022989"/>
    </source>
</evidence>
<evidence type="ECO:0000256" key="6">
    <source>
        <dbReference type="ARBA" id="ARBA00023136"/>
    </source>
</evidence>
<dbReference type="InterPro" id="IPR050930">
    <property type="entry name" value="MFS_Vesicular_Transporter"/>
</dbReference>
<proteinExistence type="inferred from homology"/>
<feature type="transmembrane region" description="Helical" evidence="8">
    <location>
        <begin position="341"/>
        <end position="359"/>
    </location>
</feature>
<evidence type="ECO:0000313" key="10">
    <source>
        <dbReference type="EMBL" id="KAF6227618.1"/>
    </source>
</evidence>
<feature type="compositionally biased region" description="Pro residues" evidence="7">
    <location>
        <begin position="241"/>
        <end position="259"/>
    </location>
</feature>
<feature type="transmembrane region" description="Helical" evidence="8">
    <location>
        <begin position="61"/>
        <end position="82"/>
    </location>
</feature>
<keyword evidence="3" id="KW-0813">Transport</keyword>
<sequence length="487" mass="50769">MDGAKESRPSLRKIRSSKAFIFTVINLAVFTDAYLYALIIPVLPFALVERVQLHQDDVQRWIGILLAAYGGGLLVGSPIAAWFADRGESRQGPYLWGLIALAASTVAFSLGQSTSVLLVGRLVQGASSAIVHTVGTAILADTVGQAGVGPAMGFIGMSIALGVLVGPVVGGVLYHSYGYLAVFVSGYALVALDFLLRILMLPSPRKVNIQADATYGTFSHDRDNAETPPDETQPRASRSSRPPPTSSTNPSPPPTPKEIPPTHRHPMLTLLTTPRMLAAILADFMQSVVLTGLETILPLRIKLLFHYNSKQVALVFLVLTIPSFSAPAVGLLSDRAGAKPIVTLGFTALGPLLGLLRLVTHDSGAQVALLCALLLLIGVALSALATPAFAEAMYVVDDAAAARPGVFGPKGAYAQAFGLMTVAYAAGSLVGPFVGGLMAERVGWDRVTLASGVLCGLCALPCLYATGGRRRAVSSVGGQDSGSGMSG</sequence>
<dbReference type="PANTHER" id="PTHR23506">
    <property type="entry name" value="GH10249P"/>
    <property type="match status" value="1"/>
</dbReference>
<evidence type="ECO:0000256" key="2">
    <source>
        <dbReference type="ARBA" id="ARBA00006829"/>
    </source>
</evidence>
<feature type="transmembrane region" description="Helical" evidence="8">
    <location>
        <begin position="277"/>
        <end position="299"/>
    </location>
</feature>
<accession>A0A8H6CQD1</accession>
<feature type="transmembrane region" description="Helical" evidence="8">
    <location>
        <begin position="311"/>
        <end position="332"/>
    </location>
</feature>
<dbReference type="InterPro" id="IPR011701">
    <property type="entry name" value="MFS"/>
</dbReference>
<dbReference type="InterPro" id="IPR036259">
    <property type="entry name" value="MFS_trans_sf"/>
</dbReference>
<dbReference type="GeneID" id="59293784"/>
<feature type="transmembrane region" description="Helical" evidence="8">
    <location>
        <begin position="447"/>
        <end position="465"/>
    </location>
</feature>
<evidence type="ECO:0000256" key="7">
    <source>
        <dbReference type="SAM" id="MobiDB-lite"/>
    </source>
</evidence>
<evidence type="ECO:0000256" key="8">
    <source>
        <dbReference type="SAM" id="Phobius"/>
    </source>
</evidence>
<dbReference type="RefSeq" id="XP_037159109.1">
    <property type="nucleotide sequence ID" value="XM_037314020.1"/>
</dbReference>
<dbReference type="Proteomes" id="UP000578531">
    <property type="component" value="Unassembled WGS sequence"/>
</dbReference>
<comment type="caution">
    <text evidence="10">The sequence shown here is derived from an EMBL/GenBank/DDBJ whole genome shotgun (WGS) entry which is preliminary data.</text>
</comment>
<feature type="transmembrane region" description="Helical" evidence="8">
    <location>
        <begin position="151"/>
        <end position="170"/>
    </location>
</feature>
<dbReference type="InterPro" id="IPR020846">
    <property type="entry name" value="MFS_dom"/>
</dbReference>
<dbReference type="PROSITE" id="PS50850">
    <property type="entry name" value="MFS"/>
    <property type="match status" value="1"/>
</dbReference>
<feature type="transmembrane region" description="Helical" evidence="8">
    <location>
        <begin position="176"/>
        <end position="196"/>
    </location>
</feature>
<comment type="subcellular location">
    <subcellularLocation>
        <location evidence="1">Membrane</location>
        <topology evidence="1">Multi-pass membrane protein</topology>
    </subcellularLocation>
</comment>
<evidence type="ECO:0000256" key="1">
    <source>
        <dbReference type="ARBA" id="ARBA00004141"/>
    </source>
</evidence>
<dbReference type="GO" id="GO:0016020">
    <property type="term" value="C:membrane"/>
    <property type="evidence" value="ECO:0007669"/>
    <property type="project" value="UniProtKB-SubCell"/>
</dbReference>
<feature type="transmembrane region" description="Helical" evidence="8">
    <location>
        <begin position="20"/>
        <end position="41"/>
    </location>
</feature>
<dbReference type="InterPro" id="IPR001958">
    <property type="entry name" value="Tet-R_TetA/multi-R_MdtG-like"/>
</dbReference>
<evidence type="ECO:0000256" key="4">
    <source>
        <dbReference type="ARBA" id="ARBA00022692"/>
    </source>
</evidence>
<feature type="transmembrane region" description="Helical" evidence="8">
    <location>
        <begin position="118"/>
        <end position="139"/>
    </location>
</feature>
<feature type="transmembrane region" description="Helical" evidence="8">
    <location>
        <begin position="365"/>
        <end position="390"/>
    </location>
</feature>